<dbReference type="SUPFAM" id="SSF49303">
    <property type="entry name" value="beta-Galactosidase/glucuronidase domain"/>
    <property type="match status" value="1"/>
</dbReference>
<keyword evidence="3" id="KW-0378">Hydrolase</keyword>
<proteinExistence type="predicted"/>
<evidence type="ECO:0000313" key="7">
    <source>
        <dbReference type="Proteomes" id="UP001387100"/>
    </source>
</evidence>
<dbReference type="EC" id="3.2.1.23" evidence="2"/>
<comment type="caution">
    <text evidence="6">The sequence shown here is derived from an EMBL/GenBank/DDBJ whole genome shotgun (WGS) entry which is preliminary data.</text>
</comment>
<dbReference type="Pfam" id="PF02929">
    <property type="entry name" value="Bgal_small_N"/>
    <property type="match status" value="1"/>
</dbReference>
<evidence type="ECO:0000256" key="4">
    <source>
        <dbReference type="ARBA" id="ARBA00023295"/>
    </source>
</evidence>
<dbReference type="InterPro" id="IPR006103">
    <property type="entry name" value="Glyco_hydro_2_cat"/>
</dbReference>
<dbReference type="Pfam" id="PF02836">
    <property type="entry name" value="Glyco_hydro_2_C"/>
    <property type="match status" value="1"/>
</dbReference>
<dbReference type="SUPFAM" id="SSF51445">
    <property type="entry name" value="(Trans)glycosidases"/>
    <property type="match status" value="1"/>
</dbReference>
<organism evidence="6 7">
    <name type="scientific">Pseudokineococcus basanitobsidens</name>
    <dbReference type="NCBI Taxonomy" id="1926649"/>
    <lineage>
        <taxon>Bacteria</taxon>
        <taxon>Bacillati</taxon>
        <taxon>Actinomycetota</taxon>
        <taxon>Actinomycetes</taxon>
        <taxon>Kineosporiales</taxon>
        <taxon>Kineosporiaceae</taxon>
        <taxon>Pseudokineococcus</taxon>
    </lineage>
</organism>
<dbReference type="Proteomes" id="UP001387100">
    <property type="component" value="Unassembled WGS sequence"/>
</dbReference>
<dbReference type="PANTHER" id="PTHR46323:SF2">
    <property type="entry name" value="BETA-GALACTOSIDASE"/>
    <property type="match status" value="1"/>
</dbReference>
<feature type="non-terminal residue" evidence="6">
    <location>
        <position position="1"/>
    </location>
</feature>
<evidence type="ECO:0000256" key="3">
    <source>
        <dbReference type="ARBA" id="ARBA00022801"/>
    </source>
</evidence>
<dbReference type="InterPro" id="IPR013783">
    <property type="entry name" value="Ig-like_fold"/>
</dbReference>
<dbReference type="Gene3D" id="2.60.40.10">
    <property type="entry name" value="Immunoglobulins"/>
    <property type="match status" value="1"/>
</dbReference>
<dbReference type="EMBL" id="JBBIAA010000014">
    <property type="protein sequence ID" value="MEJ5945954.1"/>
    <property type="molecule type" value="Genomic_DNA"/>
</dbReference>
<dbReference type="RefSeq" id="WP_339575339.1">
    <property type="nucleotide sequence ID" value="NZ_JBBIAA010000014.1"/>
</dbReference>
<evidence type="ECO:0000313" key="6">
    <source>
        <dbReference type="EMBL" id="MEJ5945954.1"/>
    </source>
</evidence>
<dbReference type="PANTHER" id="PTHR46323">
    <property type="entry name" value="BETA-GALACTOSIDASE"/>
    <property type="match status" value="1"/>
</dbReference>
<dbReference type="Gene3D" id="2.70.98.10">
    <property type="match status" value="1"/>
</dbReference>
<reference evidence="6 7" key="1">
    <citation type="journal article" date="2017" name="Int. J. Syst. Evol. Microbiol.">
        <title>Pseudokineococcus basanitobsidens sp. nov., isolated from volcanic rock.</title>
        <authorList>
            <person name="Lee D.W."/>
            <person name="Park M.Y."/>
            <person name="Kim J.J."/>
            <person name="Kim B.S."/>
        </authorList>
    </citation>
    <scope>NUCLEOTIDE SEQUENCE [LARGE SCALE GENOMIC DNA]</scope>
    <source>
        <strain evidence="6 7">DSM 103726</strain>
    </source>
</reference>
<evidence type="ECO:0000256" key="1">
    <source>
        <dbReference type="ARBA" id="ARBA00001412"/>
    </source>
</evidence>
<dbReference type="InterPro" id="IPR004199">
    <property type="entry name" value="B-gal_small/dom_5"/>
</dbReference>
<accession>A0ABU8RLI1</accession>
<dbReference type="Gene3D" id="3.20.20.80">
    <property type="entry name" value="Glycosidases"/>
    <property type="match status" value="1"/>
</dbReference>
<keyword evidence="4" id="KW-0326">Glycosidase</keyword>
<name>A0ABU8RLI1_9ACTN</name>
<keyword evidence="7" id="KW-1185">Reference proteome</keyword>
<gene>
    <name evidence="6" type="ORF">WDZ17_11700</name>
</gene>
<sequence length="522" mass="54586">TTVRLEDGAGLLTWRFPRVHGGFVWEWRDHGLTHRTSGRPGGDVEFFAYGGDFDEPLHDGSFITDGMVLSDGTPSPGLAEWAAVVAAVRLVVRGLGDAARGDDPDATTQGPRLEVVNRRHSASTADLALTWRVERDGEVVAEGDLVAPVVAAGTTGTVELPDPAAAAGPTPAGSEDWLTVEASLAAATAWADAGHVVSRTQVDVSAPAARVAAPAPAGEPVVVEDGAVRVGDAVLDLTTGRLRSVGGTAVDGPWLELFRAPTDNDRGGTPHAYEDVDPALTQGAGDDALPSAERWTRLGLDRLQHRVTGVEVDERAVVVRVRAGIARSDLGVGVTYRWSAGADGAAELAVSLVPTGPWTGTWPRVGVRLDLPSSVDRAAWFGTGPAESYADSDHAAVVGAFATSVDDLVVAYARPQESGHRPDLRWLQLTSSGGAEGGPGLHVTSLADRPGETRVGFTARRWTPQELAAAAHDHELPPSDRVVLHLDAAQHGLGSRACGPDVLPQHQLAPSARSFRVALRAV</sequence>
<evidence type="ECO:0000256" key="2">
    <source>
        <dbReference type="ARBA" id="ARBA00012756"/>
    </source>
</evidence>
<dbReference type="InterPro" id="IPR017853">
    <property type="entry name" value="GH"/>
</dbReference>
<dbReference type="InterPro" id="IPR011013">
    <property type="entry name" value="Gal_mutarotase_sf_dom"/>
</dbReference>
<protein>
    <recommendedName>
        <fullName evidence="2">beta-galactosidase</fullName>
        <ecNumber evidence="2">3.2.1.23</ecNumber>
    </recommendedName>
</protein>
<dbReference type="SMART" id="SM01038">
    <property type="entry name" value="Bgal_small_N"/>
    <property type="match status" value="1"/>
</dbReference>
<dbReference type="SUPFAM" id="SSF74650">
    <property type="entry name" value="Galactose mutarotase-like"/>
    <property type="match status" value="1"/>
</dbReference>
<dbReference type="InterPro" id="IPR036156">
    <property type="entry name" value="Beta-gal/glucu_dom_sf"/>
</dbReference>
<dbReference type="InterPro" id="IPR014718">
    <property type="entry name" value="GH-type_carb-bd"/>
</dbReference>
<comment type="catalytic activity">
    <reaction evidence="1">
        <text>Hydrolysis of terminal non-reducing beta-D-galactose residues in beta-D-galactosides.</text>
        <dbReference type="EC" id="3.2.1.23"/>
    </reaction>
</comment>
<evidence type="ECO:0000259" key="5">
    <source>
        <dbReference type="SMART" id="SM01038"/>
    </source>
</evidence>
<dbReference type="InterPro" id="IPR050347">
    <property type="entry name" value="Bact_Beta-galactosidase"/>
</dbReference>
<feature type="domain" description="Beta galactosidase small chain/" evidence="5">
    <location>
        <begin position="229"/>
        <end position="520"/>
    </location>
</feature>
<dbReference type="InterPro" id="IPR032312">
    <property type="entry name" value="LacZ_4"/>
</dbReference>
<dbReference type="Pfam" id="PF16353">
    <property type="entry name" value="LacZ_4"/>
    <property type="match status" value="1"/>
</dbReference>